<keyword evidence="1" id="KW-0732">Signal</keyword>
<comment type="caution">
    <text evidence="2">The sequence shown here is derived from an EMBL/GenBank/DDBJ whole genome shotgun (WGS) entry which is preliminary data.</text>
</comment>
<sequence length="177" mass="19470">MQYNLLAAIIVVVPSSSSAELGRPLGTTGEPTKIEVFIEGNFERFLLDHGDLSPKEVLLQQIPPPPHWPSPCIALPLHHRPPHNTTFHVPPRTPARRAGCPAAVAPRSPPANLRSSVISAQLLLASPLRKSPSRRAPHTDNITWATLMIDRALRESKNESRQRVRHVVKKLGAKVMA</sequence>
<organism evidence="2 3">
    <name type="scientific">Stephania cephalantha</name>
    <dbReference type="NCBI Taxonomy" id="152367"/>
    <lineage>
        <taxon>Eukaryota</taxon>
        <taxon>Viridiplantae</taxon>
        <taxon>Streptophyta</taxon>
        <taxon>Embryophyta</taxon>
        <taxon>Tracheophyta</taxon>
        <taxon>Spermatophyta</taxon>
        <taxon>Magnoliopsida</taxon>
        <taxon>Ranunculales</taxon>
        <taxon>Menispermaceae</taxon>
        <taxon>Menispermoideae</taxon>
        <taxon>Cissampelideae</taxon>
        <taxon>Stephania</taxon>
    </lineage>
</organism>
<keyword evidence="3" id="KW-1185">Reference proteome</keyword>
<evidence type="ECO:0000256" key="1">
    <source>
        <dbReference type="SAM" id="SignalP"/>
    </source>
</evidence>
<evidence type="ECO:0000313" key="3">
    <source>
        <dbReference type="Proteomes" id="UP001419268"/>
    </source>
</evidence>
<name>A0AAP0JV61_9MAGN</name>
<dbReference type="Proteomes" id="UP001419268">
    <property type="component" value="Unassembled WGS sequence"/>
</dbReference>
<proteinExistence type="predicted"/>
<feature type="signal peptide" evidence="1">
    <location>
        <begin position="1"/>
        <end position="19"/>
    </location>
</feature>
<dbReference type="AlphaFoldDB" id="A0AAP0JV61"/>
<accession>A0AAP0JV61</accession>
<protein>
    <submittedName>
        <fullName evidence="2">Uncharacterized protein</fullName>
    </submittedName>
</protein>
<dbReference type="EMBL" id="JBBNAG010000004">
    <property type="protein sequence ID" value="KAK9140826.1"/>
    <property type="molecule type" value="Genomic_DNA"/>
</dbReference>
<gene>
    <name evidence="2" type="ORF">Scep_010507</name>
</gene>
<feature type="chain" id="PRO_5043053050" evidence="1">
    <location>
        <begin position="20"/>
        <end position="177"/>
    </location>
</feature>
<reference evidence="2 3" key="1">
    <citation type="submission" date="2024-01" db="EMBL/GenBank/DDBJ databases">
        <title>Genome assemblies of Stephania.</title>
        <authorList>
            <person name="Yang L."/>
        </authorList>
    </citation>
    <scope>NUCLEOTIDE SEQUENCE [LARGE SCALE GENOMIC DNA]</scope>
    <source>
        <strain evidence="2">JXDWG</strain>
        <tissue evidence="2">Leaf</tissue>
    </source>
</reference>
<evidence type="ECO:0000313" key="2">
    <source>
        <dbReference type="EMBL" id="KAK9140826.1"/>
    </source>
</evidence>